<keyword evidence="3" id="KW-1185">Reference proteome</keyword>
<feature type="region of interest" description="Disordered" evidence="1">
    <location>
        <begin position="1"/>
        <end position="133"/>
    </location>
</feature>
<accession>A0A4R0RY54</accession>
<gene>
    <name evidence="2" type="ORF">EIP91_012087</name>
</gene>
<dbReference type="EMBL" id="RWJN01000009">
    <property type="protein sequence ID" value="TCD71139.1"/>
    <property type="molecule type" value="Genomic_DNA"/>
</dbReference>
<dbReference type="OrthoDB" id="2954746at2759"/>
<feature type="compositionally biased region" description="Polar residues" evidence="1">
    <location>
        <begin position="7"/>
        <end position="20"/>
    </location>
</feature>
<evidence type="ECO:0000313" key="2">
    <source>
        <dbReference type="EMBL" id="TCD71139.1"/>
    </source>
</evidence>
<evidence type="ECO:0000256" key="1">
    <source>
        <dbReference type="SAM" id="MobiDB-lite"/>
    </source>
</evidence>
<comment type="caution">
    <text evidence="2">The sequence shown here is derived from an EMBL/GenBank/DDBJ whole genome shotgun (WGS) entry which is preliminary data.</text>
</comment>
<feature type="compositionally biased region" description="Basic and acidic residues" evidence="1">
    <location>
        <begin position="68"/>
        <end position="78"/>
    </location>
</feature>
<feature type="compositionally biased region" description="Basic and acidic residues" evidence="1">
    <location>
        <begin position="39"/>
        <end position="48"/>
    </location>
</feature>
<sequence>MNDLRCDTSTSREVSSTKNAASIADPGSPGPFVSFPRVGSEKDDERCPPRVLRSSRGRKFRSVSDAAVEIHKAHERKQASNVPRLRRTKRSVSWPMAGKAEEDDLALQRASRDSWSSFEGEEDQTPQYTEGSHSTYVTAPTFRTQEEQPSGYSQYATARTTFDCTLDSIDEDSVVHFFNPPQSFAYSDYQTGPDSNADSGYDNYDTAQSSPSAVSGTGPVFTYRLNTPRLPIPSLMLTFPTPTIPPSPVFLSQSPITLQKYAAASSTPVAPPRTFSNDHTLAVPSLPRCDCCGLAEFEKGTQCAECDHQWLACKVWYQANDGGRRRYLTEPYVKAAESNARTRAILDVLGVPGGSPGPLGLGIEFETHTPRKRRFWRFSRFLASVPMSVHPVADQSGDIDQDSGSGSHSTLLAKILGKTSARLGRLRMKITALLGSVEDDSVTQDMVEVTESSVSFGSSHQLVPPFHNFGTAQESLEDPVALPGRLACPESRFVEHLAGHFGSLMVRI</sequence>
<organism evidence="2 3">
    <name type="scientific">Steccherinum ochraceum</name>
    <dbReference type="NCBI Taxonomy" id="92696"/>
    <lineage>
        <taxon>Eukaryota</taxon>
        <taxon>Fungi</taxon>
        <taxon>Dikarya</taxon>
        <taxon>Basidiomycota</taxon>
        <taxon>Agaricomycotina</taxon>
        <taxon>Agaricomycetes</taxon>
        <taxon>Polyporales</taxon>
        <taxon>Steccherinaceae</taxon>
        <taxon>Steccherinum</taxon>
    </lineage>
</organism>
<protein>
    <submittedName>
        <fullName evidence="2">Uncharacterized protein</fullName>
    </submittedName>
</protein>
<dbReference type="Proteomes" id="UP000292702">
    <property type="component" value="Unassembled WGS sequence"/>
</dbReference>
<proteinExistence type="predicted"/>
<dbReference type="AlphaFoldDB" id="A0A4R0RY54"/>
<reference evidence="2 3" key="1">
    <citation type="submission" date="2018-11" db="EMBL/GenBank/DDBJ databases">
        <title>Genome assembly of Steccherinum ochraceum LE-BIN_3174, the white-rot fungus of the Steccherinaceae family (The Residual Polyporoid clade, Polyporales, Basidiomycota).</title>
        <authorList>
            <person name="Fedorova T.V."/>
            <person name="Glazunova O.A."/>
            <person name="Landesman E.O."/>
            <person name="Moiseenko K.V."/>
            <person name="Psurtseva N.V."/>
            <person name="Savinova O.S."/>
            <person name="Shakhova N.V."/>
            <person name="Tyazhelova T.V."/>
            <person name="Vasina D.V."/>
        </authorList>
    </citation>
    <scope>NUCLEOTIDE SEQUENCE [LARGE SCALE GENOMIC DNA]</scope>
    <source>
        <strain evidence="2 3">LE-BIN_3174</strain>
    </source>
</reference>
<evidence type="ECO:0000313" key="3">
    <source>
        <dbReference type="Proteomes" id="UP000292702"/>
    </source>
</evidence>
<name>A0A4R0RY54_9APHY</name>